<keyword evidence="2" id="KW-1185">Reference proteome</keyword>
<protein>
    <submittedName>
        <fullName evidence="1">Uncharacterized protein</fullName>
    </submittedName>
</protein>
<evidence type="ECO:0000313" key="1">
    <source>
        <dbReference type="EMBL" id="MBO1320320.1"/>
    </source>
</evidence>
<dbReference type="RefSeq" id="WP_207860274.1">
    <property type="nucleotide sequence ID" value="NZ_JAFREP010000016.1"/>
</dbReference>
<name>A0A8J7QLT4_9BACT</name>
<dbReference type="Proteomes" id="UP000664417">
    <property type="component" value="Unassembled WGS sequence"/>
</dbReference>
<proteinExistence type="predicted"/>
<reference evidence="1" key="1">
    <citation type="submission" date="2021-03" db="EMBL/GenBank/DDBJ databases">
        <authorList>
            <person name="Wang G."/>
        </authorList>
    </citation>
    <scope>NUCLEOTIDE SEQUENCE</scope>
    <source>
        <strain evidence="1">KCTC 12899</strain>
    </source>
</reference>
<dbReference type="EMBL" id="JAFREP010000016">
    <property type="protein sequence ID" value="MBO1320320.1"/>
    <property type="molecule type" value="Genomic_DNA"/>
</dbReference>
<gene>
    <name evidence="1" type="ORF">J3U88_17730</name>
</gene>
<comment type="caution">
    <text evidence="1">The sequence shown here is derived from an EMBL/GenBank/DDBJ whole genome shotgun (WGS) entry which is preliminary data.</text>
</comment>
<dbReference type="AlphaFoldDB" id="A0A8J7QLT4"/>
<accession>A0A8J7QLT4</accession>
<evidence type="ECO:0000313" key="2">
    <source>
        <dbReference type="Proteomes" id="UP000664417"/>
    </source>
</evidence>
<sequence>MNVQKIFEAMNQIDPNLLKPAGLIGGVCDLERVEREIIDQTEVQKALIAYTEAFPHANGWLCRQSDVIQIHAGQLPEPAPVQYGELAGDERHSLLLRPNGAGGLRWITFEERAGRRFIAVTHRHLGRPRAPDDSGAVRNLLYRVYWDREVEPLPGGFFPAATRFTGFEGLEVTP</sequence>
<organism evidence="1 2">
    <name type="scientific">Acanthopleuribacter pedis</name>
    <dbReference type="NCBI Taxonomy" id="442870"/>
    <lineage>
        <taxon>Bacteria</taxon>
        <taxon>Pseudomonadati</taxon>
        <taxon>Acidobacteriota</taxon>
        <taxon>Holophagae</taxon>
        <taxon>Acanthopleuribacterales</taxon>
        <taxon>Acanthopleuribacteraceae</taxon>
        <taxon>Acanthopleuribacter</taxon>
    </lineage>
</organism>